<evidence type="ECO:0000256" key="9">
    <source>
        <dbReference type="SAM" id="MobiDB-lite"/>
    </source>
</evidence>
<dbReference type="InterPro" id="IPR036866">
    <property type="entry name" value="RibonucZ/Hydroxyglut_hydro"/>
</dbReference>
<keyword evidence="5 8" id="KW-0255">Endonuclease</keyword>
<feature type="binding site" evidence="8">
    <location>
        <position position="210"/>
    </location>
    <ligand>
        <name>Zn(2+)</name>
        <dbReference type="ChEBI" id="CHEBI:29105"/>
        <label>2</label>
        <note>catalytic</note>
    </ligand>
</feature>
<comment type="subunit">
    <text evidence="1 8">Homodimer.</text>
</comment>
<dbReference type="OrthoDB" id="9800940at2"/>
<evidence type="ECO:0000259" key="10">
    <source>
        <dbReference type="Pfam" id="PF00753"/>
    </source>
</evidence>
<evidence type="ECO:0000256" key="4">
    <source>
        <dbReference type="ARBA" id="ARBA00022723"/>
    </source>
</evidence>
<feature type="binding site" evidence="8">
    <location>
        <position position="65"/>
    </location>
    <ligand>
        <name>Zn(2+)</name>
        <dbReference type="ChEBI" id="CHEBI:29105"/>
        <label>1</label>
        <note>catalytic</note>
    </ligand>
</feature>
<comment type="caution">
    <text evidence="11">The sequence shown here is derived from an EMBL/GenBank/DDBJ whole genome shotgun (WGS) entry which is preliminary data.</text>
</comment>
<comment type="function">
    <text evidence="8">Zinc phosphodiesterase, which displays some tRNA 3'-processing endonuclease activity. Probably involved in tRNA maturation, by removing a 3'-trailer from precursor tRNA.</text>
</comment>
<dbReference type="RefSeq" id="WP_071656383.1">
    <property type="nucleotide sequence ID" value="NZ_MLCF01000045.1"/>
</dbReference>
<feature type="binding site" evidence="8">
    <location>
        <position position="68"/>
    </location>
    <ligand>
        <name>Zn(2+)</name>
        <dbReference type="ChEBI" id="CHEBI:29105"/>
        <label>2</label>
        <note>catalytic</note>
    </ligand>
</feature>
<feature type="binding site" evidence="8">
    <location>
        <position position="63"/>
    </location>
    <ligand>
        <name>Zn(2+)</name>
        <dbReference type="ChEBI" id="CHEBI:29105"/>
        <label>1</label>
        <note>catalytic</note>
    </ligand>
</feature>
<reference evidence="11 12" key="1">
    <citation type="submission" date="2016-10" db="EMBL/GenBank/DDBJ databases">
        <title>Genome sequence of Streptomyces gilvigriseus MUSC 26.</title>
        <authorList>
            <person name="Lee L.-H."/>
            <person name="Ser H.-L."/>
        </authorList>
    </citation>
    <scope>NUCLEOTIDE SEQUENCE [LARGE SCALE GENOMIC DNA]</scope>
    <source>
        <strain evidence="11 12">MUSC 26</strain>
    </source>
</reference>
<name>A0A1J7BG83_9ACTN</name>
<keyword evidence="7 8" id="KW-0862">Zinc</keyword>
<feature type="binding site" evidence="8">
    <location>
        <position position="142"/>
    </location>
    <ligand>
        <name>Zn(2+)</name>
        <dbReference type="ChEBI" id="CHEBI:29105"/>
        <label>1</label>
        <note>catalytic</note>
    </ligand>
</feature>
<sequence>MASRELIVLGTASQAPTRHRNHNGYLLRWDGEGLLFDPGEGTQRQMLLARVAAHDVHRICVSHLHGDHCLGLPGVLQRANLDRVPHPLVLHYPASGAEYIARLRHASVFHEMIQVREEPSAAAHQVLAEGPPYRLESRLLDHPVEAHGYRLTEPDGHRMLPAALAARGIAGPDVGRLQREGRVTAPDGTAVGLDEVSEPRPGQVFAFVMDTRMCAAVHRLAEGADLLAIESTFLDRDAALADAHGHLTAGAAARAARDAGVRTLVLTHFSQRYTEPREFLDEASAFFPGEIVVAEDLTRVAVPRRAGARPENPRGSGAARGYHETPGPQGVSEQTLG</sequence>
<evidence type="ECO:0000256" key="3">
    <source>
        <dbReference type="ARBA" id="ARBA00022722"/>
    </source>
</evidence>
<dbReference type="InterPro" id="IPR001279">
    <property type="entry name" value="Metallo-B-lactamas"/>
</dbReference>
<accession>A0A1J7BG83</accession>
<dbReference type="Proteomes" id="UP000243342">
    <property type="component" value="Unassembled WGS sequence"/>
</dbReference>
<feature type="binding site" evidence="8">
    <location>
        <position position="210"/>
    </location>
    <ligand>
        <name>Zn(2+)</name>
        <dbReference type="ChEBI" id="CHEBI:29105"/>
        <label>1</label>
        <note>catalytic</note>
    </ligand>
</feature>
<dbReference type="SUPFAM" id="SSF56281">
    <property type="entry name" value="Metallo-hydrolase/oxidoreductase"/>
    <property type="match status" value="1"/>
</dbReference>
<protein>
    <recommendedName>
        <fullName evidence="8">Ribonuclease Z</fullName>
        <shortName evidence="8">RNase Z</shortName>
        <ecNumber evidence="8">3.1.26.11</ecNumber>
    </recommendedName>
    <alternativeName>
        <fullName evidence="8">tRNA 3 endonuclease</fullName>
    </alternativeName>
    <alternativeName>
        <fullName evidence="8">tRNase Z</fullName>
    </alternativeName>
</protein>
<dbReference type="GO" id="GO:0042781">
    <property type="term" value="F:3'-tRNA processing endoribonuclease activity"/>
    <property type="evidence" value="ECO:0007669"/>
    <property type="project" value="UniProtKB-UniRule"/>
</dbReference>
<dbReference type="GO" id="GO:0008270">
    <property type="term" value="F:zinc ion binding"/>
    <property type="evidence" value="ECO:0007669"/>
    <property type="project" value="UniProtKB-UniRule"/>
</dbReference>
<feature type="region of interest" description="Disordered" evidence="9">
    <location>
        <begin position="303"/>
        <end position="337"/>
    </location>
</feature>
<evidence type="ECO:0000256" key="7">
    <source>
        <dbReference type="ARBA" id="ARBA00022833"/>
    </source>
</evidence>
<feature type="binding site" evidence="8">
    <location>
        <position position="268"/>
    </location>
    <ligand>
        <name>Zn(2+)</name>
        <dbReference type="ChEBI" id="CHEBI:29105"/>
        <label>2</label>
        <note>catalytic</note>
    </ligand>
</feature>
<evidence type="ECO:0000313" key="12">
    <source>
        <dbReference type="Proteomes" id="UP000243342"/>
    </source>
</evidence>
<evidence type="ECO:0000256" key="1">
    <source>
        <dbReference type="ARBA" id="ARBA00011738"/>
    </source>
</evidence>
<evidence type="ECO:0000313" key="11">
    <source>
        <dbReference type="EMBL" id="OIV37675.1"/>
    </source>
</evidence>
<evidence type="ECO:0000256" key="2">
    <source>
        <dbReference type="ARBA" id="ARBA00022694"/>
    </source>
</evidence>
<dbReference type="AlphaFoldDB" id="A0A1J7BG83"/>
<feature type="active site" description="Proton acceptor" evidence="8">
    <location>
        <position position="67"/>
    </location>
</feature>
<gene>
    <name evidence="8" type="primary">rnz</name>
    <name evidence="11" type="ORF">BIV57_09915</name>
</gene>
<keyword evidence="12" id="KW-1185">Reference proteome</keyword>
<dbReference type="STRING" id="1428644.BIV57_09915"/>
<evidence type="ECO:0000256" key="8">
    <source>
        <dbReference type="HAMAP-Rule" id="MF_01818"/>
    </source>
</evidence>
<dbReference type="InterPro" id="IPR013471">
    <property type="entry name" value="RNase_Z/BN"/>
</dbReference>
<dbReference type="PANTHER" id="PTHR46018:SF2">
    <property type="entry name" value="ZINC PHOSPHODIESTERASE ELAC PROTEIN 1"/>
    <property type="match status" value="1"/>
</dbReference>
<evidence type="ECO:0000256" key="5">
    <source>
        <dbReference type="ARBA" id="ARBA00022759"/>
    </source>
</evidence>
<dbReference type="EMBL" id="MLCF01000045">
    <property type="protein sequence ID" value="OIV37675.1"/>
    <property type="molecule type" value="Genomic_DNA"/>
</dbReference>
<feature type="domain" description="Metallo-beta-lactamase" evidence="10">
    <location>
        <begin position="20"/>
        <end position="145"/>
    </location>
</feature>
<dbReference type="PANTHER" id="PTHR46018">
    <property type="entry name" value="ZINC PHOSPHODIESTERASE ELAC PROTEIN 1"/>
    <property type="match status" value="1"/>
</dbReference>
<dbReference type="EC" id="3.1.26.11" evidence="8"/>
<dbReference type="NCBIfam" id="NF000805">
    <property type="entry name" value="PRK00055.2-3"/>
    <property type="match status" value="1"/>
</dbReference>
<proteinExistence type="inferred from homology"/>
<keyword evidence="4 8" id="KW-0479">Metal-binding</keyword>
<organism evidence="11 12">
    <name type="scientific">Mangrovactinospora gilvigrisea</name>
    <dbReference type="NCBI Taxonomy" id="1428644"/>
    <lineage>
        <taxon>Bacteria</taxon>
        <taxon>Bacillati</taxon>
        <taxon>Actinomycetota</taxon>
        <taxon>Actinomycetes</taxon>
        <taxon>Kitasatosporales</taxon>
        <taxon>Streptomycetaceae</taxon>
        <taxon>Mangrovactinospora</taxon>
    </lineage>
</organism>
<dbReference type="Gene3D" id="3.60.15.10">
    <property type="entry name" value="Ribonuclease Z/Hydroxyacylglutathione hydrolase-like"/>
    <property type="match status" value="1"/>
</dbReference>
<comment type="catalytic activity">
    <reaction evidence="8">
        <text>Endonucleolytic cleavage of RNA, removing extra 3' nucleotides from tRNA precursor, generating 3' termini of tRNAs. A 3'-hydroxy group is left at the tRNA terminus and a 5'-phosphoryl group is left at the trailer molecule.</text>
        <dbReference type="EC" id="3.1.26.11"/>
    </reaction>
</comment>
<evidence type="ECO:0000256" key="6">
    <source>
        <dbReference type="ARBA" id="ARBA00022801"/>
    </source>
</evidence>
<comment type="similarity">
    <text evidence="8">Belongs to the RNase Z family.</text>
</comment>
<feature type="binding site" evidence="8">
    <location>
        <position position="67"/>
    </location>
    <ligand>
        <name>Zn(2+)</name>
        <dbReference type="ChEBI" id="CHEBI:29105"/>
        <label>2</label>
        <note>catalytic</note>
    </ligand>
</feature>
<keyword evidence="3 8" id="KW-0540">Nuclease</keyword>
<keyword evidence="2 8" id="KW-0819">tRNA processing</keyword>
<dbReference type="HAMAP" id="MF_01818">
    <property type="entry name" value="RNase_Z_BN"/>
    <property type="match status" value="1"/>
</dbReference>
<dbReference type="Pfam" id="PF00753">
    <property type="entry name" value="Lactamase_B"/>
    <property type="match status" value="1"/>
</dbReference>
<dbReference type="CDD" id="cd07717">
    <property type="entry name" value="RNaseZ_ZiPD-like_MBL-fold"/>
    <property type="match status" value="1"/>
</dbReference>
<comment type="cofactor">
    <cofactor evidence="8">
        <name>Zn(2+)</name>
        <dbReference type="ChEBI" id="CHEBI:29105"/>
    </cofactor>
    <text evidence="8">Binds 2 Zn(2+) ions.</text>
</comment>
<keyword evidence="6 8" id="KW-0378">Hydrolase</keyword>